<dbReference type="SUPFAM" id="SSF48452">
    <property type="entry name" value="TPR-like"/>
    <property type="match status" value="1"/>
</dbReference>
<evidence type="ECO:0000256" key="2">
    <source>
        <dbReference type="SAM" id="MobiDB-lite"/>
    </source>
</evidence>
<sequence length="384" mass="42336">MAKTRPQKSGSSKRKDKKRQKSLLNTTGGLSSNPLAPAAIEDITTLLAAAGALLHVQHEPLEALTVATRALQQDPNSLPTLELLAEIQVELGDVETAHTLYSRAATLDPSGNHESAGGSGPEKFLWLAQLAPSGGEEAVRWYEIGAEVLRRFVSLRDSGAHQDLAERALEKKLVSALCGLAEIYMSDLCMEPDAEARCEAYVTEALLAAPESCEALQTLASVRISQERVDDAVAALQRAVKELEQEGAELPSYAVRIGLARLLIETAQYESAIDVLERLQVEDDQLPDLWYLGGWTLFLLGERERGNREGWAEFWEAAREWLGTCQQLYKALDWEDEGIRDHTIELLAKIAEVVPETAEKEDEDAVEVDEGEWESDNDDEMKDS</sequence>
<reference evidence="3 4" key="1">
    <citation type="submission" date="2019-09" db="EMBL/GenBank/DDBJ databases">
        <title>Draft genome of the ectomycorrhizal ascomycete Sphaerosporella brunnea.</title>
        <authorList>
            <consortium name="DOE Joint Genome Institute"/>
            <person name="Benucci G.M."/>
            <person name="Marozzi G."/>
            <person name="Antonielli L."/>
            <person name="Sanchez S."/>
            <person name="Marco P."/>
            <person name="Wang X."/>
            <person name="Falini L.B."/>
            <person name="Barry K."/>
            <person name="Haridas S."/>
            <person name="Lipzen A."/>
            <person name="Labutti K."/>
            <person name="Grigoriev I.V."/>
            <person name="Murat C."/>
            <person name="Martin F."/>
            <person name="Albertini E."/>
            <person name="Donnini D."/>
            <person name="Bonito G."/>
        </authorList>
    </citation>
    <scope>NUCLEOTIDE SEQUENCE [LARGE SCALE GENOMIC DNA]</scope>
    <source>
        <strain evidence="3 4">Sb_GMNB300</strain>
    </source>
</reference>
<dbReference type="InterPro" id="IPR011990">
    <property type="entry name" value="TPR-like_helical_dom_sf"/>
</dbReference>
<feature type="region of interest" description="Disordered" evidence="2">
    <location>
        <begin position="1"/>
        <end position="35"/>
    </location>
</feature>
<name>A0A5J5EVG2_9PEZI</name>
<comment type="caution">
    <text evidence="3">The sequence shown here is derived from an EMBL/GenBank/DDBJ whole genome shotgun (WGS) entry which is preliminary data.</text>
</comment>
<feature type="compositionally biased region" description="Acidic residues" evidence="2">
    <location>
        <begin position="359"/>
        <end position="384"/>
    </location>
</feature>
<dbReference type="FunCoup" id="A0A5J5EVG2">
    <property type="interactions" value="285"/>
</dbReference>
<feature type="coiled-coil region" evidence="1">
    <location>
        <begin position="226"/>
        <end position="279"/>
    </location>
</feature>
<evidence type="ECO:0000313" key="4">
    <source>
        <dbReference type="Proteomes" id="UP000326924"/>
    </source>
</evidence>
<evidence type="ECO:0008006" key="5">
    <source>
        <dbReference type="Google" id="ProtNLM"/>
    </source>
</evidence>
<proteinExistence type="predicted"/>
<dbReference type="Proteomes" id="UP000326924">
    <property type="component" value="Unassembled WGS sequence"/>
</dbReference>
<dbReference type="OrthoDB" id="1914839at2759"/>
<feature type="region of interest" description="Disordered" evidence="2">
    <location>
        <begin position="356"/>
        <end position="384"/>
    </location>
</feature>
<gene>
    <name evidence="3" type="ORF">FN846DRAFT_779669</name>
</gene>
<dbReference type="InParanoid" id="A0A5J5EVG2"/>
<dbReference type="Gene3D" id="1.25.40.10">
    <property type="entry name" value="Tetratricopeptide repeat domain"/>
    <property type="match status" value="2"/>
</dbReference>
<accession>A0A5J5EVG2</accession>
<organism evidence="3 4">
    <name type="scientific">Sphaerosporella brunnea</name>
    <dbReference type="NCBI Taxonomy" id="1250544"/>
    <lineage>
        <taxon>Eukaryota</taxon>
        <taxon>Fungi</taxon>
        <taxon>Dikarya</taxon>
        <taxon>Ascomycota</taxon>
        <taxon>Pezizomycotina</taxon>
        <taxon>Pezizomycetes</taxon>
        <taxon>Pezizales</taxon>
        <taxon>Pyronemataceae</taxon>
        <taxon>Sphaerosporella</taxon>
    </lineage>
</organism>
<evidence type="ECO:0000313" key="3">
    <source>
        <dbReference type="EMBL" id="KAA8904490.1"/>
    </source>
</evidence>
<dbReference type="AlphaFoldDB" id="A0A5J5EVG2"/>
<feature type="compositionally biased region" description="Polar residues" evidence="2">
    <location>
        <begin position="23"/>
        <end position="34"/>
    </location>
</feature>
<keyword evidence="4" id="KW-1185">Reference proteome</keyword>
<dbReference type="EMBL" id="VXIS01000108">
    <property type="protein sequence ID" value="KAA8904490.1"/>
    <property type="molecule type" value="Genomic_DNA"/>
</dbReference>
<evidence type="ECO:0000256" key="1">
    <source>
        <dbReference type="SAM" id="Coils"/>
    </source>
</evidence>
<keyword evidence="1" id="KW-0175">Coiled coil</keyword>
<dbReference type="CDD" id="cd24142">
    <property type="entry name" value="ACL4-like"/>
    <property type="match status" value="1"/>
</dbReference>
<protein>
    <recommendedName>
        <fullName evidence="5">TPR domain protein</fullName>
    </recommendedName>
</protein>
<feature type="compositionally biased region" description="Basic residues" evidence="2">
    <location>
        <begin position="11"/>
        <end position="21"/>
    </location>
</feature>